<feature type="transmembrane region" description="Helical" evidence="2">
    <location>
        <begin position="12"/>
        <end position="41"/>
    </location>
</feature>
<geneLocation type="plasmid" evidence="3">
    <name>pCBMA213_1</name>
</geneLocation>
<dbReference type="RefSeq" id="WP_155921883.1">
    <property type="nucleotide sequence ID" value="NZ_MZMR01000001.1"/>
</dbReference>
<organism evidence="3">
    <name type="scientific">Mycolicibacterium sp. CBMA 213</name>
    <dbReference type="NCBI Taxonomy" id="1968788"/>
    <lineage>
        <taxon>Bacteria</taxon>
        <taxon>Bacillati</taxon>
        <taxon>Actinomycetota</taxon>
        <taxon>Actinomycetes</taxon>
        <taxon>Mycobacteriales</taxon>
        <taxon>Mycobacteriaceae</taxon>
        <taxon>Mycolicibacterium</taxon>
    </lineage>
</organism>
<gene>
    <name evidence="3" type="ORF">B5P44_p00131</name>
</gene>
<keyword evidence="2" id="KW-0472">Membrane</keyword>
<reference evidence="3" key="1">
    <citation type="journal article" date="2018" name="Front. Microbiol.">
        <title>Beyond the Limits: tRNA Array Units in Mycobacterium Genomes.</title>
        <authorList>
            <person name="Morgado S.M."/>
            <person name="Vicente A.C."/>
        </authorList>
    </citation>
    <scope>NUCLEOTIDE SEQUENCE</scope>
    <source>
        <strain evidence="3">CBMA 213</strain>
        <plasmid evidence="3">pCBMA213_1</plasmid>
    </source>
</reference>
<evidence type="ECO:0000256" key="1">
    <source>
        <dbReference type="SAM" id="MobiDB-lite"/>
    </source>
</evidence>
<evidence type="ECO:0000256" key="2">
    <source>
        <dbReference type="SAM" id="Phobius"/>
    </source>
</evidence>
<dbReference type="AlphaFoldDB" id="A0A343VRA2"/>
<keyword evidence="2" id="KW-0812">Transmembrane</keyword>
<name>A0A343VRA2_9MYCO</name>
<dbReference type="EMBL" id="MF600313">
    <property type="protein sequence ID" value="AVN58426.1"/>
    <property type="molecule type" value="Genomic_DNA"/>
</dbReference>
<keyword evidence="3" id="KW-0614">Plasmid</keyword>
<keyword evidence="2" id="KW-1133">Transmembrane helix</keyword>
<accession>A0A343VRA2</accession>
<protein>
    <submittedName>
        <fullName evidence="3">Uncharacterized protein</fullName>
    </submittedName>
</protein>
<sequence>MSSEQWFHLADLFLAIALSIVTGLTAVGVGAFIVFSVINLIRRVKGRGKSGTALMIDPKHLRPRVWTRTTKMPLGSTRRKRDIGIQQSAEGRH</sequence>
<proteinExistence type="predicted"/>
<feature type="region of interest" description="Disordered" evidence="1">
    <location>
        <begin position="68"/>
        <end position="93"/>
    </location>
</feature>
<evidence type="ECO:0000313" key="3">
    <source>
        <dbReference type="EMBL" id="AVN58426.1"/>
    </source>
</evidence>